<dbReference type="Pfam" id="PF19780">
    <property type="entry name" value="DUF6265"/>
    <property type="match status" value="1"/>
</dbReference>
<gene>
    <name evidence="3" type="ORF">HX018_09660</name>
</gene>
<feature type="chain" id="PRO_5046744251" description="DUF6265 domain-containing protein" evidence="1">
    <location>
        <begin position="19"/>
        <end position="284"/>
    </location>
</feature>
<reference evidence="3" key="2">
    <citation type="journal article" date="2022" name="Sci. Total Environ.">
        <title>Prevalence, transmission, and molecular epidemiology of tet(X)-positive bacteria among humans, animals, and environmental niches in China: An epidemiological, and genomic-based study.</title>
        <authorList>
            <person name="Dong N."/>
            <person name="Zeng Y."/>
            <person name="Cai C."/>
            <person name="Sun C."/>
            <person name="Lu J."/>
            <person name="Liu C."/>
            <person name="Zhou H."/>
            <person name="Sun Q."/>
            <person name="Shu L."/>
            <person name="Wang H."/>
            <person name="Wang Y."/>
            <person name="Wang S."/>
            <person name="Wu C."/>
            <person name="Chan E.W."/>
            <person name="Chen G."/>
            <person name="Shen Z."/>
            <person name="Chen S."/>
            <person name="Zhang R."/>
        </authorList>
    </citation>
    <scope>NUCLEOTIDE SEQUENCE</scope>
    <source>
        <strain evidence="3">R1692</strain>
    </source>
</reference>
<evidence type="ECO:0000259" key="2">
    <source>
        <dbReference type="Pfam" id="PF19780"/>
    </source>
</evidence>
<dbReference type="Gene3D" id="3.30.70.1060">
    <property type="entry name" value="Dimeric alpha+beta barrel"/>
    <property type="match status" value="1"/>
</dbReference>
<dbReference type="SUPFAM" id="SSF54909">
    <property type="entry name" value="Dimeric alpha+beta barrel"/>
    <property type="match status" value="1"/>
</dbReference>
<sequence length="284" mass="32007">MKHLFTLLSLLAIQGLYAQQNISSFFSGTWKVEGKELYEHWDRLSDDHLKGFSYGFSEGKGISTIEYIDLKATNGKLIFEANVIGQNDGKAIQFEGSSGKDYYIFLNPEHDFPKKILYKKFSEDTMHVAIGAGGKEYTFNMIRQVTTGNPTSTAIVDTTYDEALAQKLNADERGMKSYFFVVLKTGTNQTKDKNLINESFTGHMANINRLVNEDKLIVAGPFGKNQDNYRGLFIFHNVANESELAIILKTDPAIKNSLLDFKIYPWCGSAALPMYLPFSKKISR</sequence>
<comment type="caution">
    <text evidence="3">The sequence shown here is derived from an EMBL/GenBank/DDBJ whole genome shotgun (WGS) entry which is preliminary data.</text>
</comment>
<evidence type="ECO:0000256" key="1">
    <source>
        <dbReference type="SAM" id="SignalP"/>
    </source>
</evidence>
<feature type="domain" description="DUF6265" evidence="2">
    <location>
        <begin position="24"/>
        <end position="130"/>
    </location>
</feature>
<evidence type="ECO:0000313" key="4">
    <source>
        <dbReference type="Proteomes" id="UP001170954"/>
    </source>
</evidence>
<protein>
    <recommendedName>
        <fullName evidence="2">DUF6265 domain-containing protein</fullName>
    </recommendedName>
</protein>
<dbReference type="InterPro" id="IPR011008">
    <property type="entry name" value="Dimeric_a/b-barrel"/>
</dbReference>
<keyword evidence="4" id="KW-1185">Reference proteome</keyword>
<dbReference type="Proteomes" id="UP001170954">
    <property type="component" value="Unassembled WGS sequence"/>
</dbReference>
<keyword evidence="1" id="KW-0732">Signal</keyword>
<dbReference type="InterPro" id="IPR046232">
    <property type="entry name" value="DUF6265"/>
</dbReference>
<dbReference type="RefSeq" id="WP_286651288.1">
    <property type="nucleotide sequence ID" value="NZ_JACAGK010000023.1"/>
</dbReference>
<dbReference type="EMBL" id="JACAGK010000023">
    <property type="protein sequence ID" value="MDM1048503.1"/>
    <property type="molecule type" value="Genomic_DNA"/>
</dbReference>
<name>A0ABT7NNI8_9SPHI</name>
<proteinExistence type="predicted"/>
<evidence type="ECO:0000313" key="3">
    <source>
        <dbReference type="EMBL" id="MDM1048503.1"/>
    </source>
</evidence>
<accession>A0ABT7NNI8</accession>
<organism evidence="3 4">
    <name type="scientific">Sphingobacterium hotanense</name>
    <dbReference type="NCBI Taxonomy" id="649196"/>
    <lineage>
        <taxon>Bacteria</taxon>
        <taxon>Pseudomonadati</taxon>
        <taxon>Bacteroidota</taxon>
        <taxon>Sphingobacteriia</taxon>
        <taxon>Sphingobacteriales</taxon>
        <taxon>Sphingobacteriaceae</taxon>
        <taxon>Sphingobacterium</taxon>
    </lineage>
</organism>
<reference evidence="3" key="1">
    <citation type="submission" date="2020-06" db="EMBL/GenBank/DDBJ databases">
        <authorList>
            <person name="Dong N."/>
        </authorList>
    </citation>
    <scope>NUCLEOTIDE SEQUENCE</scope>
    <source>
        <strain evidence="3">R1692</strain>
    </source>
</reference>
<feature type="signal peptide" evidence="1">
    <location>
        <begin position="1"/>
        <end position="18"/>
    </location>
</feature>